<dbReference type="RefSeq" id="WP_113110177.1">
    <property type="nucleotide sequence ID" value="NZ_JACHBU010000006.1"/>
</dbReference>
<organism evidence="3 4">
    <name type="scientific">Rhizobium soli</name>
    <dbReference type="NCBI Taxonomy" id="424798"/>
    <lineage>
        <taxon>Bacteria</taxon>
        <taxon>Pseudomonadati</taxon>
        <taxon>Pseudomonadota</taxon>
        <taxon>Alphaproteobacteria</taxon>
        <taxon>Hyphomicrobiales</taxon>
        <taxon>Rhizobiaceae</taxon>
        <taxon>Rhizobium/Agrobacterium group</taxon>
        <taxon>Rhizobium</taxon>
    </lineage>
</organism>
<feature type="region of interest" description="Disordered" evidence="1">
    <location>
        <begin position="31"/>
        <end position="52"/>
    </location>
</feature>
<reference evidence="3 4" key="1">
    <citation type="submission" date="2020-08" db="EMBL/GenBank/DDBJ databases">
        <title>The Agave Microbiome: Exploring the role of microbial communities in plant adaptations to desert environments.</title>
        <authorList>
            <person name="Partida-Martinez L.P."/>
        </authorList>
    </citation>
    <scope>NUCLEOTIDE SEQUENCE [LARGE SCALE GENOMIC DNA]</scope>
    <source>
        <strain evidence="3 4">AS3.12</strain>
    </source>
</reference>
<keyword evidence="2" id="KW-0732">Signal</keyword>
<feature type="chain" id="PRO_5031088317" description="Secreted protein" evidence="2">
    <location>
        <begin position="25"/>
        <end position="77"/>
    </location>
</feature>
<evidence type="ECO:0000313" key="3">
    <source>
        <dbReference type="EMBL" id="MBB6510006.1"/>
    </source>
</evidence>
<dbReference type="Proteomes" id="UP000585437">
    <property type="component" value="Unassembled WGS sequence"/>
</dbReference>
<evidence type="ECO:0000256" key="2">
    <source>
        <dbReference type="SAM" id="SignalP"/>
    </source>
</evidence>
<dbReference type="EMBL" id="JACHBU010000006">
    <property type="protein sequence ID" value="MBB6510006.1"/>
    <property type="molecule type" value="Genomic_DNA"/>
</dbReference>
<proteinExistence type="predicted"/>
<feature type="signal peptide" evidence="2">
    <location>
        <begin position="1"/>
        <end position="24"/>
    </location>
</feature>
<gene>
    <name evidence="3" type="ORF">F4695_003390</name>
</gene>
<dbReference type="AlphaFoldDB" id="A0A7X0JLV1"/>
<evidence type="ECO:0008006" key="5">
    <source>
        <dbReference type="Google" id="ProtNLM"/>
    </source>
</evidence>
<name>A0A7X0JLV1_9HYPH</name>
<accession>A0A7X0JLV1</accession>
<sequence length="77" mass="8741">MKNFIIAAAIAITSTVSFVPFAQAQSVTIVTDDRRGPPPPRMMRERDRHHQRRGCVVKKVKTMRHGAVIIKETKVCR</sequence>
<evidence type="ECO:0000256" key="1">
    <source>
        <dbReference type="SAM" id="MobiDB-lite"/>
    </source>
</evidence>
<feature type="compositionally biased region" description="Basic and acidic residues" evidence="1">
    <location>
        <begin position="31"/>
        <end position="48"/>
    </location>
</feature>
<keyword evidence="4" id="KW-1185">Reference proteome</keyword>
<protein>
    <recommendedName>
        <fullName evidence="5">Secreted protein</fullName>
    </recommendedName>
</protein>
<comment type="caution">
    <text evidence="3">The sequence shown here is derived from an EMBL/GenBank/DDBJ whole genome shotgun (WGS) entry which is preliminary data.</text>
</comment>
<evidence type="ECO:0000313" key="4">
    <source>
        <dbReference type="Proteomes" id="UP000585437"/>
    </source>
</evidence>